<accession>A0ACA9NWX0</accession>
<evidence type="ECO:0000313" key="1">
    <source>
        <dbReference type="EMBL" id="CAG8680365.1"/>
    </source>
</evidence>
<protein>
    <submittedName>
        <fullName evidence="1">16309_t:CDS:1</fullName>
    </submittedName>
</protein>
<sequence length="49" mass="5569">RRSQRHSPYPALPHDNTNINNPGMRNSKQNISILPSPIETLSFQPPPYS</sequence>
<keyword evidence="2" id="KW-1185">Reference proteome</keyword>
<proteinExistence type="predicted"/>
<name>A0ACA9NWX0_9GLOM</name>
<gene>
    <name evidence="1" type="ORF">DHETER_LOCUS10620</name>
</gene>
<dbReference type="EMBL" id="CAJVPU010021235">
    <property type="protein sequence ID" value="CAG8680365.1"/>
    <property type="molecule type" value="Genomic_DNA"/>
</dbReference>
<comment type="caution">
    <text evidence="1">The sequence shown here is derived from an EMBL/GenBank/DDBJ whole genome shotgun (WGS) entry which is preliminary data.</text>
</comment>
<organism evidence="1 2">
    <name type="scientific">Dentiscutata heterogama</name>
    <dbReference type="NCBI Taxonomy" id="1316150"/>
    <lineage>
        <taxon>Eukaryota</taxon>
        <taxon>Fungi</taxon>
        <taxon>Fungi incertae sedis</taxon>
        <taxon>Mucoromycota</taxon>
        <taxon>Glomeromycotina</taxon>
        <taxon>Glomeromycetes</taxon>
        <taxon>Diversisporales</taxon>
        <taxon>Gigasporaceae</taxon>
        <taxon>Dentiscutata</taxon>
    </lineage>
</organism>
<evidence type="ECO:0000313" key="2">
    <source>
        <dbReference type="Proteomes" id="UP000789702"/>
    </source>
</evidence>
<reference evidence="1" key="1">
    <citation type="submission" date="2021-06" db="EMBL/GenBank/DDBJ databases">
        <authorList>
            <person name="Kallberg Y."/>
            <person name="Tangrot J."/>
            <person name="Rosling A."/>
        </authorList>
    </citation>
    <scope>NUCLEOTIDE SEQUENCE</scope>
    <source>
        <strain evidence="1">IL203A</strain>
    </source>
</reference>
<feature type="non-terminal residue" evidence="1">
    <location>
        <position position="1"/>
    </location>
</feature>
<dbReference type="Proteomes" id="UP000789702">
    <property type="component" value="Unassembled WGS sequence"/>
</dbReference>